<keyword evidence="9" id="KW-0406">Ion transport</keyword>
<keyword evidence="20" id="KW-1185">Reference proteome</keyword>
<dbReference type="GO" id="GO:0015344">
    <property type="term" value="F:siderophore uptake transmembrane transporter activity"/>
    <property type="evidence" value="ECO:0007669"/>
    <property type="project" value="TreeGrafter"/>
</dbReference>
<comment type="subcellular location">
    <subcellularLocation>
        <location evidence="1 14">Cell outer membrane</location>
        <topology evidence="1 14">Multi-pass membrane protein</topology>
    </subcellularLocation>
</comment>
<evidence type="ECO:0000256" key="16">
    <source>
        <dbReference type="SAM" id="SignalP"/>
    </source>
</evidence>
<dbReference type="InterPro" id="IPR039426">
    <property type="entry name" value="TonB-dep_rcpt-like"/>
</dbReference>
<dbReference type="Gene3D" id="2.40.170.20">
    <property type="entry name" value="TonB-dependent receptor, beta-barrel domain"/>
    <property type="match status" value="1"/>
</dbReference>
<keyword evidence="4 14" id="KW-1134">Transmembrane beta strand</keyword>
<keyword evidence="7 16" id="KW-0732">Signal</keyword>
<dbReference type="AlphaFoldDB" id="A0AAW9RQ36"/>
<evidence type="ECO:0000259" key="18">
    <source>
        <dbReference type="Pfam" id="PF07715"/>
    </source>
</evidence>
<evidence type="ECO:0000313" key="19">
    <source>
        <dbReference type="EMBL" id="MEN7547017.1"/>
    </source>
</evidence>
<dbReference type="PANTHER" id="PTHR32552">
    <property type="entry name" value="FERRICHROME IRON RECEPTOR-RELATED"/>
    <property type="match status" value="1"/>
</dbReference>
<dbReference type="Pfam" id="PF13715">
    <property type="entry name" value="CarbopepD_reg_2"/>
    <property type="match status" value="1"/>
</dbReference>
<evidence type="ECO:0000256" key="14">
    <source>
        <dbReference type="PROSITE-ProRule" id="PRU01360"/>
    </source>
</evidence>
<evidence type="ECO:0000256" key="13">
    <source>
        <dbReference type="ARBA" id="ARBA00023237"/>
    </source>
</evidence>
<dbReference type="PROSITE" id="PS52016">
    <property type="entry name" value="TONB_DEPENDENT_REC_3"/>
    <property type="match status" value="1"/>
</dbReference>
<evidence type="ECO:0000256" key="11">
    <source>
        <dbReference type="ARBA" id="ARBA00023136"/>
    </source>
</evidence>
<dbReference type="Gene3D" id="2.60.40.1120">
    <property type="entry name" value="Carboxypeptidase-like, regulatory domain"/>
    <property type="match status" value="1"/>
</dbReference>
<evidence type="ECO:0000256" key="15">
    <source>
        <dbReference type="RuleBase" id="RU003357"/>
    </source>
</evidence>
<dbReference type="SUPFAM" id="SSF56935">
    <property type="entry name" value="Porins"/>
    <property type="match status" value="1"/>
</dbReference>
<keyword evidence="6 14" id="KW-0812">Transmembrane</keyword>
<keyword evidence="11 14" id="KW-0472">Membrane</keyword>
<dbReference type="Gene3D" id="2.170.130.10">
    <property type="entry name" value="TonB-dependent receptor, plug domain"/>
    <property type="match status" value="1"/>
</dbReference>
<evidence type="ECO:0000256" key="10">
    <source>
        <dbReference type="ARBA" id="ARBA00023077"/>
    </source>
</evidence>
<dbReference type="GO" id="GO:0015891">
    <property type="term" value="P:siderophore transport"/>
    <property type="evidence" value="ECO:0007669"/>
    <property type="project" value="InterPro"/>
</dbReference>
<reference evidence="19 20" key="1">
    <citation type="submission" date="2024-04" db="EMBL/GenBank/DDBJ databases">
        <title>Novel genus in family Flammeovirgaceae.</title>
        <authorList>
            <person name="Nguyen T.H."/>
            <person name="Vuong T.Q."/>
            <person name="Le H."/>
            <person name="Kim S.-G."/>
        </authorList>
    </citation>
    <scope>NUCLEOTIDE SEQUENCE [LARGE SCALE GENOMIC DNA]</scope>
    <source>
        <strain evidence="19 20">JCM 23209</strain>
    </source>
</reference>
<evidence type="ECO:0000256" key="7">
    <source>
        <dbReference type="ARBA" id="ARBA00022729"/>
    </source>
</evidence>
<accession>A0AAW9RQ36</accession>
<dbReference type="InterPro" id="IPR013784">
    <property type="entry name" value="Carb-bd-like_fold"/>
</dbReference>
<comment type="similarity">
    <text evidence="2 14 15">Belongs to the TonB-dependent receptor family.</text>
</comment>
<evidence type="ECO:0000256" key="1">
    <source>
        <dbReference type="ARBA" id="ARBA00004571"/>
    </source>
</evidence>
<organism evidence="19 20">
    <name type="scientific">Rapidithrix thailandica</name>
    <dbReference type="NCBI Taxonomy" id="413964"/>
    <lineage>
        <taxon>Bacteria</taxon>
        <taxon>Pseudomonadati</taxon>
        <taxon>Bacteroidota</taxon>
        <taxon>Cytophagia</taxon>
        <taxon>Cytophagales</taxon>
        <taxon>Flammeovirgaceae</taxon>
        <taxon>Rapidithrix</taxon>
    </lineage>
</organism>
<evidence type="ECO:0000256" key="6">
    <source>
        <dbReference type="ARBA" id="ARBA00022692"/>
    </source>
</evidence>
<dbReference type="GO" id="GO:0009279">
    <property type="term" value="C:cell outer membrane"/>
    <property type="evidence" value="ECO:0007669"/>
    <property type="project" value="UniProtKB-SubCell"/>
</dbReference>
<dbReference type="NCBIfam" id="TIGR01783">
    <property type="entry name" value="TonB-siderophor"/>
    <property type="match status" value="1"/>
</dbReference>
<dbReference type="Pfam" id="PF07715">
    <property type="entry name" value="Plug"/>
    <property type="match status" value="1"/>
</dbReference>
<dbReference type="EMBL" id="JBDKWZ010000002">
    <property type="protein sequence ID" value="MEN7547017.1"/>
    <property type="molecule type" value="Genomic_DNA"/>
</dbReference>
<evidence type="ECO:0000256" key="5">
    <source>
        <dbReference type="ARBA" id="ARBA00022496"/>
    </source>
</evidence>
<feature type="signal peptide" evidence="16">
    <location>
        <begin position="1"/>
        <end position="20"/>
    </location>
</feature>
<comment type="caution">
    <text evidence="19">The sequence shown here is derived from an EMBL/GenBank/DDBJ whole genome shotgun (WGS) entry which is preliminary data.</text>
</comment>
<dbReference type="GO" id="GO:0030246">
    <property type="term" value="F:carbohydrate binding"/>
    <property type="evidence" value="ECO:0007669"/>
    <property type="project" value="InterPro"/>
</dbReference>
<dbReference type="InterPro" id="IPR010105">
    <property type="entry name" value="TonB_sidphr_rcpt"/>
</dbReference>
<evidence type="ECO:0000256" key="12">
    <source>
        <dbReference type="ARBA" id="ARBA00023170"/>
    </source>
</evidence>
<proteinExistence type="inferred from homology"/>
<dbReference type="SUPFAM" id="SSF49452">
    <property type="entry name" value="Starch-binding domain-like"/>
    <property type="match status" value="1"/>
</dbReference>
<evidence type="ECO:0000256" key="8">
    <source>
        <dbReference type="ARBA" id="ARBA00023004"/>
    </source>
</evidence>
<dbReference type="GO" id="GO:0038023">
    <property type="term" value="F:signaling receptor activity"/>
    <property type="evidence" value="ECO:0007669"/>
    <property type="project" value="InterPro"/>
</dbReference>
<dbReference type="Proteomes" id="UP001403385">
    <property type="component" value="Unassembled WGS sequence"/>
</dbReference>
<evidence type="ECO:0000256" key="9">
    <source>
        <dbReference type="ARBA" id="ARBA00023065"/>
    </source>
</evidence>
<keyword evidence="10 15" id="KW-0798">TonB box</keyword>
<evidence type="ECO:0000259" key="17">
    <source>
        <dbReference type="Pfam" id="PF00593"/>
    </source>
</evidence>
<evidence type="ECO:0000313" key="20">
    <source>
        <dbReference type="Proteomes" id="UP001403385"/>
    </source>
</evidence>
<dbReference type="PROSITE" id="PS51257">
    <property type="entry name" value="PROKAR_LIPOPROTEIN"/>
    <property type="match status" value="1"/>
</dbReference>
<protein>
    <submittedName>
        <fullName evidence="19">TonB-dependent receptor</fullName>
    </submittedName>
</protein>
<evidence type="ECO:0000256" key="4">
    <source>
        <dbReference type="ARBA" id="ARBA00022452"/>
    </source>
</evidence>
<feature type="domain" description="TonB-dependent receptor plug" evidence="18">
    <location>
        <begin position="135"/>
        <end position="229"/>
    </location>
</feature>
<evidence type="ECO:0000256" key="3">
    <source>
        <dbReference type="ARBA" id="ARBA00022448"/>
    </source>
</evidence>
<dbReference type="PANTHER" id="PTHR32552:SF68">
    <property type="entry name" value="FERRICHROME OUTER MEMBRANE TRANSPORTER_PHAGE RECEPTOR"/>
    <property type="match status" value="1"/>
</dbReference>
<keyword evidence="13 14" id="KW-0998">Cell outer membrane</keyword>
<dbReference type="RefSeq" id="WP_346819805.1">
    <property type="nucleotide sequence ID" value="NZ_JBDKWZ010000002.1"/>
</dbReference>
<name>A0AAW9RQ36_9BACT</name>
<keyword evidence="12 19" id="KW-0675">Receptor</keyword>
<dbReference type="InterPro" id="IPR012910">
    <property type="entry name" value="Plug_dom"/>
</dbReference>
<dbReference type="InterPro" id="IPR037066">
    <property type="entry name" value="Plug_dom_sf"/>
</dbReference>
<gene>
    <name evidence="19" type="ORF">AAG747_03810</name>
</gene>
<keyword evidence="8" id="KW-0408">Iron</keyword>
<evidence type="ECO:0000256" key="2">
    <source>
        <dbReference type="ARBA" id="ARBA00009810"/>
    </source>
</evidence>
<sequence length="799" mass="88914">MMKRVLFLIVGLLACQLVWAQSNLGGLKGKITQEDGQPLPSANIVLKGKRLGTSSDVTGDFTLQNIPAGKYEVVASMVGFEAQVQEVTIKAGEITNANFTLKANSEMLSEVEVFGVPDKQPDKLDAMTRLPLQPRDQIQSISVISNRLIELQGNLTISDATKNVPGVYTFATYGNRRESMSARGFRGIPILKNGVRVHSDFRGVGILTDMSGVESMQVMKGSAAITQGIAGDLGSPGGVINIVTKTPKFRQGGNVSLRVGSWGQVRPTFDVYGPMDKKKTVAFRINGAYERSDSYRAFVSNEKIYVNPSLAWRPDSKTTITLEMDYLDDNRTPDPGTVNLAENDKNAIYDMPHSQFLGYKSDKAITKNATYAARFERRLNSQLSLKAAYYMSNLLLEDMSASLSQGGRGMDMLKSKSQRYRSLSNSYRKDNNSVLQVDLIGQEVESGFLKHTFQVGFDYRTLDLETRSASSLIDTIDVLQPVNHTLPQGNSVEDGDPITSSSKSFGLVAQDVITIVEQLKVFGGIRYSSTQTQRSDNSGVDHSSAWNPHVGVMIYPVKNLNIFGSYTNSSNPRNATLQGKDGEELGNERWDQFEAGIKSSWLKDRLRFNLTLYKINNKNMNMPVYDDNWVETGYYQKGGNDERKGVEVEITGRLLDNLEVIAGYAYTDAKYKEHEAYYYNSAPLNTPKHTANAWANYLFDQGPLKGLSLGLGAYYTGERPINDWARVVTHDGIVPGQKPFNVEAYTLVNAQVSYNITPQLNMRVLFNNIFDEIGYNAYRTRYINQTDPRSFAAMVNYRF</sequence>
<keyword evidence="3 14" id="KW-0813">Transport</keyword>
<keyword evidence="5" id="KW-0410">Iron transport</keyword>
<dbReference type="InterPro" id="IPR036942">
    <property type="entry name" value="Beta-barrel_TonB_sf"/>
</dbReference>
<dbReference type="InterPro" id="IPR000531">
    <property type="entry name" value="Beta-barrel_TonB"/>
</dbReference>
<dbReference type="Pfam" id="PF00593">
    <property type="entry name" value="TonB_dep_Rec_b-barrel"/>
    <property type="match status" value="1"/>
</dbReference>
<feature type="domain" description="TonB-dependent receptor-like beta-barrel" evidence="17">
    <location>
        <begin position="312"/>
        <end position="768"/>
    </location>
</feature>
<feature type="chain" id="PRO_5043454800" evidence="16">
    <location>
        <begin position="21"/>
        <end position="799"/>
    </location>
</feature>
<dbReference type="CDD" id="cd01347">
    <property type="entry name" value="ligand_gated_channel"/>
    <property type="match status" value="1"/>
</dbReference>